<dbReference type="GO" id="GO:0033065">
    <property type="term" value="C:Rad51C-XRCC3 complex"/>
    <property type="evidence" value="ECO:0007669"/>
    <property type="project" value="TreeGrafter"/>
</dbReference>
<keyword evidence="6" id="KW-0539">Nucleus</keyword>
<dbReference type="PROSITE" id="PS50162">
    <property type="entry name" value="RECA_2"/>
    <property type="match status" value="1"/>
</dbReference>
<dbReference type="SUPFAM" id="SSF52540">
    <property type="entry name" value="P-loop containing nucleoside triphosphate hydrolases"/>
    <property type="match status" value="1"/>
</dbReference>
<dbReference type="GO" id="GO:0005524">
    <property type="term" value="F:ATP binding"/>
    <property type="evidence" value="ECO:0007669"/>
    <property type="project" value="UniProtKB-KW"/>
</dbReference>
<dbReference type="Pfam" id="PF13481">
    <property type="entry name" value="AAA_25"/>
    <property type="match status" value="1"/>
</dbReference>
<evidence type="ECO:0000256" key="4">
    <source>
        <dbReference type="ARBA" id="ARBA00022840"/>
    </source>
</evidence>
<dbReference type="GO" id="GO:0000400">
    <property type="term" value="F:four-way junction DNA binding"/>
    <property type="evidence" value="ECO:0007669"/>
    <property type="project" value="TreeGrafter"/>
</dbReference>
<dbReference type="GO" id="GO:0007131">
    <property type="term" value="P:reciprocal meiotic recombination"/>
    <property type="evidence" value="ECO:0007669"/>
    <property type="project" value="TreeGrafter"/>
</dbReference>
<dbReference type="PANTHER" id="PTHR46239:SF1">
    <property type="entry name" value="DNA REPAIR PROTEIN RAD51 HOMOLOG 3"/>
    <property type="match status" value="1"/>
</dbReference>
<dbReference type="InterPro" id="IPR052093">
    <property type="entry name" value="HR_Repair_Mediator"/>
</dbReference>
<evidence type="ECO:0000256" key="6">
    <source>
        <dbReference type="ARBA" id="ARBA00023242"/>
    </source>
</evidence>
<dbReference type="GO" id="GO:0033063">
    <property type="term" value="C:Rad51B-Rad51C-Rad51D-XRCC2 complex"/>
    <property type="evidence" value="ECO:0007669"/>
    <property type="project" value="TreeGrafter"/>
</dbReference>
<dbReference type="GO" id="GO:0140664">
    <property type="term" value="F:ATP-dependent DNA damage sensor activity"/>
    <property type="evidence" value="ECO:0007669"/>
    <property type="project" value="InterPro"/>
</dbReference>
<dbReference type="AlphaFoldDB" id="A0A511KB32"/>
<evidence type="ECO:0000259" key="7">
    <source>
        <dbReference type="PROSITE" id="PS50162"/>
    </source>
</evidence>
<dbReference type="InterPro" id="IPR020588">
    <property type="entry name" value="RecA_ATP-bd"/>
</dbReference>
<protein>
    <submittedName>
        <fullName evidence="8">Rad51-like protein</fullName>
    </submittedName>
</protein>
<dbReference type="PANTHER" id="PTHR46239">
    <property type="entry name" value="DNA REPAIR PROTEIN RAD51 HOMOLOG 3 RAD51C"/>
    <property type="match status" value="1"/>
</dbReference>
<name>A0A511KB32_RHOTO</name>
<dbReference type="InterPro" id="IPR027417">
    <property type="entry name" value="P-loop_NTPase"/>
</dbReference>
<organism evidence="8 9">
    <name type="scientific">Rhodotorula toruloides</name>
    <name type="common">Yeast</name>
    <name type="synonym">Rhodosporidium toruloides</name>
    <dbReference type="NCBI Taxonomy" id="5286"/>
    <lineage>
        <taxon>Eukaryota</taxon>
        <taxon>Fungi</taxon>
        <taxon>Dikarya</taxon>
        <taxon>Basidiomycota</taxon>
        <taxon>Pucciniomycotina</taxon>
        <taxon>Microbotryomycetes</taxon>
        <taxon>Sporidiobolales</taxon>
        <taxon>Sporidiobolaceae</taxon>
        <taxon>Rhodotorula</taxon>
    </lineage>
</organism>
<keyword evidence="5" id="KW-0234">DNA repair</keyword>
<accession>A0A511KB32</accession>
<keyword evidence="3" id="KW-0227">DNA damage</keyword>
<evidence type="ECO:0000313" key="8">
    <source>
        <dbReference type="EMBL" id="GEM07598.1"/>
    </source>
</evidence>
<reference evidence="8 9" key="1">
    <citation type="submission" date="2019-07" db="EMBL/GenBank/DDBJ databases">
        <title>Rhodotorula toruloides NBRC10032 genome sequencing.</title>
        <authorList>
            <person name="Shida Y."/>
            <person name="Takaku H."/>
            <person name="Ogasawara W."/>
            <person name="Mori K."/>
        </authorList>
    </citation>
    <scope>NUCLEOTIDE SEQUENCE [LARGE SCALE GENOMIC DNA]</scope>
    <source>
        <strain evidence="8 9">NBRC10032</strain>
    </source>
</reference>
<feature type="domain" description="RecA family profile 1" evidence="7">
    <location>
        <begin position="18"/>
        <end position="205"/>
    </location>
</feature>
<comment type="caution">
    <text evidence="8">The sequence shown here is derived from an EMBL/GenBank/DDBJ whole genome shotgun (WGS) entry which is preliminary data.</text>
</comment>
<comment type="subcellular location">
    <subcellularLocation>
        <location evidence="1">Nucleus</location>
    </subcellularLocation>
</comment>
<dbReference type="GO" id="GO:0005657">
    <property type="term" value="C:replication fork"/>
    <property type="evidence" value="ECO:0007669"/>
    <property type="project" value="TreeGrafter"/>
</dbReference>
<sequence length="296" mass="32722">MEITPSKTASSLLLSSQPRHRFSSTCAAIDQLLTPIHPPQELVRVDKPEKAGLGEGAVLELLGPPGVGKTRTAMGFVLAERFRDRGGHVLVVDAEGSLSSALLKETTEVHAAHHGYEPDIVRDILAGIRYRRIDSAWMLFAFFNSLETWLAVHPKVKLIVIDSLSAHFRQTIDSPTRIYMADTIRNVLSTICSANRVSVIITNQMSLKLFGPDNRPTNWSRNAEALLVSTISDQCLPFDVDISRILLYYSEEGERLAHLVSAPMLTQARDAAFTMDLLGPCDYPEPLDEMLDDSPT</sequence>
<gene>
    <name evidence="8" type="ORF">Rt10032_c03g1615</name>
</gene>
<dbReference type="Proteomes" id="UP000321518">
    <property type="component" value="Unassembled WGS sequence"/>
</dbReference>
<evidence type="ECO:0000256" key="5">
    <source>
        <dbReference type="ARBA" id="ARBA00023204"/>
    </source>
</evidence>
<dbReference type="OrthoDB" id="5957327at2759"/>
<keyword evidence="2" id="KW-0547">Nucleotide-binding</keyword>
<evidence type="ECO:0000256" key="2">
    <source>
        <dbReference type="ARBA" id="ARBA00022741"/>
    </source>
</evidence>
<dbReference type="GO" id="GO:0008821">
    <property type="term" value="F:crossover junction DNA endonuclease activity"/>
    <property type="evidence" value="ECO:0007669"/>
    <property type="project" value="TreeGrafter"/>
</dbReference>
<dbReference type="EMBL" id="BJWK01000003">
    <property type="protein sequence ID" value="GEM07598.1"/>
    <property type="molecule type" value="Genomic_DNA"/>
</dbReference>
<evidence type="ECO:0000313" key="9">
    <source>
        <dbReference type="Proteomes" id="UP000321518"/>
    </source>
</evidence>
<proteinExistence type="predicted"/>
<dbReference type="Gene3D" id="3.40.50.300">
    <property type="entry name" value="P-loop containing nucleotide triphosphate hydrolases"/>
    <property type="match status" value="1"/>
</dbReference>
<keyword evidence="4" id="KW-0067">ATP-binding</keyword>
<evidence type="ECO:0000256" key="1">
    <source>
        <dbReference type="ARBA" id="ARBA00004123"/>
    </source>
</evidence>
<dbReference type="GO" id="GO:0000707">
    <property type="term" value="P:meiotic DNA recombinase assembly"/>
    <property type="evidence" value="ECO:0007669"/>
    <property type="project" value="TreeGrafter"/>
</dbReference>
<evidence type="ECO:0000256" key="3">
    <source>
        <dbReference type="ARBA" id="ARBA00022763"/>
    </source>
</evidence>